<dbReference type="Pfam" id="PF06835">
    <property type="entry name" value="LptC"/>
    <property type="match status" value="1"/>
</dbReference>
<keyword evidence="1" id="KW-1133">Transmembrane helix</keyword>
<dbReference type="InterPro" id="IPR026265">
    <property type="entry name" value="LptC"/>
</dbReference>
<dbReference type="InterPro" id="IPR010664">
    <property type="entry name" value="LipoPS_assembly_LptC-rel"/>
</dbReference>
<dbReference type="RefSeq" id="WP_192567556.1">
    <property type="nucleotide sequence ID" value="NZ_JACZEP010000006.1"/>
</dbReference>
<organism evidence="2 3">
    <name type="scientific">Aminobacter carboxidus</name>
    <dbReference type="NCBI Taxonomy" id="376165"/>
    <lineage>
        <taxon>Bacteria</taxon>
        <taxon>Pseudomonadati</taxon>
        <taxon>Pseudomonadota</taxon>
        <taxon>Alphaproteobacteria</taxon>
        <taxon>Hyphomicrobiales</taxon>
        <taxon>Phyllobacteriaceae</taxon>
        <taxon>Aminobacter</taxon>
    </lineage>
</organism>
<evidence type="ECO:0000313" key="2">
    <source>
        <dbReference type="EMBL" id="MBE1206344.1"/>
    </source>
</evidence>
<keyword evidence="3" id="KW-1185">Reference proteome</keyword>
<accession>A0ABR9GS08</accession>
<proteinExistence type="predicted"/>
<keyword evidence="1" id="KW-0812">Transmembrane</keyword>
<name>A0ABR9GS08_9HYPH</name>
<dbReference type="Gene3D" id="2.60.450.10">
    <property type="entry name" value="Lipopolysaccharide (LPS) transport protein A like domain"/>
    <property type="match status" value="1"/>
</dbReference>
<evidence type="ECO:0000313" key="3">
    <source>
        <dbReference type="Proteomes" id="UP000598227"/>
    </source>
</evidence>
<gene>
    <name evidence="2" type="primary">lptC</name>
    <name evidence="2" type="ORF">IHE39_18790</name>
</gene>
<keyword evidence="1" id="KW-0472">Membrane</keyword>
<dbReference type="EMBL" id="JACZEP010000006">
    <property type="protein sequence ID" value="MBE1206344.1"/>
    <property type="molecule type" value="Genomic_DNA"/>
</dbReference>
<dbReference type="NCBIfam" id="TIGR04409">
    <property type="entry name" value="LptC_YrbK"/>
    <property type="match status" value="1"/>
</dbReference>
<protein>
    <submittedName>
        <fullName evidence="2">LPS export ABC transporter periplasmic protein LptC</fullName>
    </submittedName>
</protein>
<evidence type="ECO:0000256" key="1">
    <source>
        <dbReference type="SAM" id="Phobius"/>
    </source>
</evidence>
<comment type="caution">
    <text evidence="2">The sequence shown here is derived from an EMBL/GenBank/DDBJ whole genome shotgun (WGS) entry which is preliminary data.</text>
</comment>
<feature type="transmembrane region" description="Helical" evidence="1">
    <location>
        <begin position="46"/>
        <end position="64"/>
    </location>
</feature>
<reference evidence="2 3" key="1">
    <citation type="submission" date="2020-09" db="EMBL/GenBank/DDBJ databases">
        <title>Draft Genome Sequence of Aminobacter carboxidus type strain DSM 1086, a soil Gram-negative carboxydobacterium.</title>
        <authorList>
            <person name="Turrini P."/>
            <person name="Tescari M."/>
            <person name="Artuso I."/>
            <person name="Lugli G.A."/>
            <person name="Frangipani E."/>
            <person name="Ventura M."/>
            <person name="Visca P."/>
        </authorList>
    </citation>
    <scope>NUCLEOTIDE SEQUENCE [LARGE SCALE GENOMIC DNA]</scope>
    <source>
        <strain evidence="2 3">DSM 1086</strain>
    </source>
</reference>
<dbReference type="Proteomes" id="UP000598227">
    <property type="component" value="Unassembled WGS sequence"/>
</dbReference>
<sequence>MARPIETSGGGSGVAVDTAIALATSRADAFDRAARHSRRVRFLKRALPLAAIVLAALFGGYTYLAAPPSIQVKAEGAAFSEGKLVMAKPQLSGFTRDNLPYSMTADRAVQDPANQGVVELLGIDANLPISADNIAKVDAVRGIYDREGNTLNLTEQVIVKTSDGMVAKLKSAYLDMGSGAMKSDEPVEISLDGSKITSDSMSMLENGKVVVFEKKVRVDIDPARMKAAQNGSGGGSAAK</sequence>